<dbReference type="AlphaFoldDB" id="A0AAV3BB69"/>
<proteinExistence type="predicted"/>
<evidence type="ECO:0000313" key="1">
    <source>
        <dbReference type="EMBL" id="DBA33578.1"/>
    </source>
</evidence>
<name>A0AAV3BB69_PYXAD</name>
<keyword evidence="2" id="KW-1185">Reference proteome</keyword>
<sequence>MERFLPMVRTLYTDTKQFLITRLQAYSEYKESCKKILYTFLSAVLCAKPFSTQFIKYIILFLIGYEEIMWSHFQNVLCSPNEITLLTTIQ</sequence>
<reference evidence="1" key="1">
    <citation type="thesis" date="2020" institute="ProQuest LLC" country="789 East Eisenhower Parkway, Ann Arbor, MI, USA">
        <title>Comparative Genomics and Chromosome Evolution.</title>
        <authorList>
            <person name="Mudd A.B."/>
        </authorList>
    </citation>
    <scope>NUCLEOTIDE SEQUENCE</scope>
    <source>
        <strain evidence="1">1538</strain>
        <tissue evidence="1">Blood</tissue>
    </source>
</reference>
<accession>A0AAV3BB69</accession>
<protein>
    <submittedName>
        <fullName evidence="1">Uncharacterized protein</fullName>
    </submittedName>
</protein>
<gene>
    <name evidence="1" type="ORF">GDO54_001243</name>
</gene>
<evidence type="ECO:0000313" key="2">
    <source>
        <dbReference type="Proteomes" id="UP001181693"/>
    </source>
</evidence>
<comment type="caution">
    <text evidence="1">The sequence shown here is derived from an EMBL/GenBank/DDBJ whole genome shotgun (WGS) entry which is preliminary data.</text>
</comment>
<dbReference type="EMBL" id="DYDO01000001">
    <property type="protein sequence ID" value="DBA33578.1"/>
    <property type="molecule type" value="Genomic_DNA"/>
</dbReference>
<dbReference type="Proteomes" id="UP001181693">
    <property type="component" value="Unassembled WGS sequence"/>
</dbReference>
<organism evidence="1 2">
    <name type="scientific">Pyxicephalus adspersus</name>
    <name type="common">African bullfrog</name>
    <dbReference type="NCBI Taxonomy" id="30357"/>
    <lineage>
        <taxon>Eukaryota</taxon>
        <taxon>Metazoa</taxon>
        <taxon>Chordata</taxon>
        <taxon>Craniata</taxon>
        <taxon>Vertebrata</taxon>
        <taxon>Euteleostomi</taxon>
        <taxon>Amphibia</taxon>
        <taxon>Batrachia</taxon>
        <taxon>Anura</taxon>
        <taxon>Neobatrachia</taxon>
        <taxon>Ranoidea</taxon>
        <taxon>Pyxicephalidae</taxon>
        <taxon>Pyxicephalinae</taxon>
        <taxon>Pyxicephalus</taxon>
    </lineage>
</organism>